<evidence type="ECO:0000313" key="2">
    <source>
        <dbReference type="Proteomes" id="UP000244915"/>
    </source>
</evidence>
<dbReference type="OrthoDB" id="7855192at2"/>
<dbReference type="EMBL" id="CP022189">
    <property type="protein sequence ID" value="AWI83052.1"/>
    <property type="molecule type" value="Genomic_DNA"/>
</dbReference>
<organism evidence="1 2">
    <name type="scientific">Alloyangia pacifica</name>
    <dbReference type="NCBI Taxonomy" id="311180"/>
    <lineage>
        <taxon>Bacteria</taxon>
        <taxon>Pseudomonadati</taxon>
        <taxon>Pseudomonadota</taxon>
        <taxon>Alphaproteobacteria</taxon>
        <taxon>Rhodobacterales</taxon>
        <taxon>Roseobacteraceae</taxon>
        <taxon>Alloyangia</taxon>
    </lineage>
</organism>
<accession>A0A2U8HAV8</accession>
<dbReference type="AlphaFoldDB" id="A0A2U8HAV8"/>
<protein>
    <recommendedName>
        <fullName evidence="3">ArsR family transcriptional regulator</fullName>
    </recommendedName>
</protein>
<reference evidence="1 2" key="1">
    <citation type="submission" date="2017-06" db="EMBL/GenBank/DDBJ databases">
        <title>Yangia sp. YSBP01 complete genome sequence.</title>
        <authorList>
            <person name="Woo J.-H."/>
            <person name="Kim H.-S."/>
        </authorList>
    </citation>
    <scope>NUCLEOTIDE SEQUENCE [LARGE SCALE GENOMIC DNA]</scope>
    <source>
        <strain evidence="1 2">YSBP01</strain>
    </source>
</reference>
<name>A0A2U8HAV8_9RHOB</name>
<dbReference type="Proteomes" id="UP000244915">
    <property type="component" value="Chromosome 1"/>
</dbReference>
<sequence>MSYADELREHARIAILRLLEDAPRYTSNVSMMTDLLRRLGIGYTRDQVAGEIRWLEEQGLLTSEDLSGFIIATATVRGIEVAQGIVTYPGVQRPRPGA</sequence>
<evidence type="ECO:0008006" key="3">
    <source>
        <dbReference type="Google" id="ProtNLM"/>
    </source>
</evidence>
<proteinExistence type="predicted"/>
<evidence type="ECO:0000313" key="1">
    <source>
        <dbReference type="EMBL" id="AWI83052.1"/>
    </source>
</evidence>
<dbReference type="RefSeq" id="WP_108964939.1">
    <property type="nucleotide sequence ID" value="NZ_CP022189.1"/>
</dbReference>
<dbReference type="KEGG" id="ypac:CEW88_04875"/>
<gene>
    <name evidence="1" type="ORF">CEW88_04875</name>
</gene>